<evidence type="ECO:0000259" key="7">
    <source>
        <dbReference type="Pfam" id="PF06305"/>
    </source>
</evidence>
<dbReference type="InterPro" id="IPR010445">
    <property type="entry name" value="LapA_dom"/>
</dbReference>
<evidence type="ECO:0000313" key="9">
    <source>
        <dbReference type="Proteomes" id="UP001254848"/>
    </source>
</evidence>
<reference evidence="8 9" key="1">
    <citation type="submission" date="2023-07" db="EMBL/GenBank/DDBJ databases">
        <title>The novel representative of Negativicutes class, Anaeroselena agilis gen. nov. sp. nov.</title>
        <authorList>
            <person name="Prokofeva M.I."/>
            <person name="Elcheninov A.G."/>
            <person name="Klyukina A."/>
            <person name="Kublanov I.V."/>
            <person name="Frolov E.N."/>
            <person name="Podosokorskaya O.A."/>
        </authorList>
    </citation>
    <scope>NUCLEOTIDE SEQUENCE [LARGE SCALE GENOMIC DNA]</scope>
    <source>
        <strain evidence="8 9">4137-cl</strain>
    </source>
</reference>
<evidence type="ECO:0000256" key="5">
    <source>
        <dbReference type="SAM" id="MobiDB-lite"/>
    </source>
</evidence>
<evidence type="ECO:0000256" key="6">
    <source>
        <dbReference type="SAM" id="Phobius"/>
    </source>
</evidence>
<dbReference type="PANTHER" id="PTHR41335">
    <property type="entry name" value="MEMBRANE PROTEIN-RELATED"/>
    <property type="match status" value="1"/>
</dbReference>
<keyword evidence="4 6" id="KW-0472">Membrane</keyword>
<keyword evidence="2 6" id="KW-0812">Transmembrane</keyword>
<organism evidence="8 9">
    <name type="scientific">Anaeroselena agilis</name>
    <dbReference type="NCBI Taxonomy" id="3063788"/>
    <lineage>
        <taxon>Bacteria</taxon>
        <taxon>Bacillati</taxon>
        <taxon>Bacillota</taxon>
        <taxon>Negativicutes</taxon>
        <taxon>Acetonemataceae</taxon>
        <taxon>Anaeroselena</taxon>
    </lineage>
</organism>
<evidence type="ECO:0000256" key="3">
    <source>
        <dbReference type="ARBA" id="ARBA00022989"/>
    </source>
</evidence>
<evidence type="ECO:0000313" key="8">
    <source>
        <dbReference type="EMBL" id="MDT8901024.1"/>
    </source>
</evidence>
<dbReference type="PANTHER" id="PTHR41335:SF1">
    <property type="entry name" value="MEMBRANE PROTEIN"/>
    <property type="match status" value="1"/>
</dbReference>
<sequence>MLSLVLALVFALLVAVFAIQNSLPVTVAFLAWSFQTSLVLVILGAAIFGALAVVSLAVPMQVRARWDLTKALHRQGELEAEAKTLQERLDRESGKESAEGEGKGGM</sequence>
<dbReference type="RefSeq" id="WP_413779551.1">
    <property type="nucleotide sequence ID" value="NZ_JAUOZS010000001.1"/>
</dbReference>
<evidence type="ECO:0000256" key="1">
    <source>
        <dbReference type="ARBA" id="ARBA00022475"/>
    </source>
</evidence>
<protein>
    <submittedName>
        <fullName evidence="8">LapA family protein</fullName>
    </submittedName>
</protein>
<gene>
    <name evidence="8" type="ORF">Q4T40_07230</name>
</gene>
<evidence type="ECO:0000256" key="4">
    <source>
        <dbReference type="ARBA" id="ARBA00023136"/>
    </source>
</evidence>
<name>A0ABU3NW29_9FIRM</name>
<dbReference type="EMBL" id="JAUOZS010000001">
    <property type="protein sequence ID" value="MDT8901024.1"/>
    <property type="molecule type" value="Genomic_DNA"/>
</dbReference>
<accession>A0ABU3NW29</accession>
<comment type="caution">
    <text evidence="8">The sequence shown here is derived from an EMBL/GenBank/DDBJ whole genome shotgun (WGS) entry which is preliminary data.</text>
</comment>
<feature type="region of interest" description="Disordered" evidence="5">
    <location>
        <begin position="84"/>
        <end position="106"/>
    </location>
</feature>
<proteinExistence type="predicted"/>
<feature type="transmembrane region" description="Helical" evidence="6">
    <location>
        <begin position="34"/>
        <end position="58"/>
    </location>
</feature>
<keyword evidence="1" id="KW-1003">Cell membrane</keyword>
<evidence type="ECO:0000256" key="2">
    <source>
        <dbReference type="ARBA" id="ARBA00022692"/>
    </source>
</evidence>
<dbReference type="Pfam" id="PF06305">
    <property type="entry name" value="LapA_dom"/>
    <property type="match status" value="1"/>
</dbReference>
<dbReference type="Proteomes" id="UP001254848">
    <property type="component" value="Unassembled WGS sequence"/>
</dbReference>
<keyword evidence="9" id="KW-1185">Reference proteome</keyword>
<feature type="domain" description="Lipopolysaccharide assembly protein A" evidence="7">
    <location>
        <begin position="20"/>
        <end position="81"/>
    </location>
</feature>
<keyword evidence="3 6" id="KW-1133">Transmembrane helix</keyword>